<comment type="caution">
    <text evidence="5">The sequence shown here is derived from an EMBL/GenBank/DDBJ whole genome shotgun (WGS) entry which is preliminary data.</text>
</comment>
<organism evidence="5 6">
    <name type="scientific">Staurois parvus</name>
    <dbReference type="NCBI Taxonomy" id="386267"/>
    <lineage>
        <taxon>Eukaryota</taxon>
        <taxon>Metazoa</taxon>
        <taxon>Chordata</taxon>
        <taxon>Craniata</taxon>
        <taxon>Vertebrata</taxon>
        <taxon>Euteleostomi</taxon>
        <taxon>Amphibia</taxon>
        <taxon>Batrachia</taxon>
        <taxon>Anura</taxon>
        <taxon>Neobatrachia</taxon>
        <taxon>Ranoidea</taxon>
        <taxon>Ranidae</taxon>
        <taxon>Staurois</taxon>
    </lineage>
</organism>
<dbReference type="PANTHER" id="PTHR15052:SF2">
    <property type="entry name" value="GENERAL TRANSCRIPTION FACTOR 3C POLYPEPTIDE 2"/>
    <property type="match status" value="1"/>
</dbReference>
<feature type="compositionally biased region" description="Basic residues" evidence="4">
    <location>
        <begin position="237"/>
        <end position="246"/>
    </location>
</feature>
<feature type="region of interest" description="Disordered" evidence="4">
    <location>
        <begin position="202"/>
        <end position="283"/>
    </location>
</feature>
<evidence type="ECO:0000256" key="2">
    <source>
        <dbReference type="ARBA" id="ARBA00023163"/>
    </source>
</evidence>
<evidence type="ECO:0000256" key="3">
    <source>
        <dbReference type="ARBA" id="ARBA00023242"/>
    </source>
</evidence>
<evidence type="ECO:0000256" key="4">
    <source>
        <dbReference type="SAM" id="MobiDB-lite"/>
    </source>
</evidence>
<keyword evidence="2" id="KW-0804">Transcription</keyword>
<dbReference type="InterPro" id="IPR052416">
    <property type="entry name" value="GTF3C_component"/>
</dbReference>
<feature type="region of interest" description="Disordered" evidence="4">
    <location>
        <begin position="1"/>
        <end position="152"/>
    </location>
</feature>
<proteinExistence type="predicted"/>
<keyword evidence="3" id="KW-0539">Nucleus</keyword>
<comment type="subcellular location">
    <subcellularLocation>
        <location evidence="1">Nucleus</location>
    </subcellularLocation>
</comment>
<name>A0ABN9F473_9NEOB</name>
<accession>A0ABN9F473</accession>
<evidence type="ECO:0000313" key="6">
    <source>
        <dbReference type="Proteomes" id="UP001162483"/>
    </source>
</evidence>
<evidence type="ECO:0000256" key="1">
    <source>
        <dbReference type="ARBA" id="ARBA00004123"/>
    </source>
</evidence>
<dbReference type="Proteomes" id="UP001162483">
    <property type="component" value="Unassembled WGS sequence"/>
</dbReference>
<gene>
    <name evidence="5" type="ORF">SPARVUS_LOCUS11031820</name>
</gene>
<sequence length="521" mass="57112">MDLSGPDNCAQDMVQQRDEDPTPPTAVPAPAKRWCRKEPVVSLTHTPLKGLPQVDTTAPSESSLVSDEQDTKMGQDEGTAPSHPDGDDKASVGEGFPAPPSGTVHGGSAECGTMGQAPPSESVSLPVGNGPAADAFLTPPAKVPKKRGRKSKAEMMAIAMAKKLEEESRVGESEPEKVEVTPGGRPRRRAAAVALRYLHEIAEELSVPGRTSPTVPGSPVPEEKTSPEKTPKPPQSGKKRGRKRKSHDSDDGDADFVVSEALLREEEEEREDLEDDCLSDEADSDLRSYNTNVFAFGEKPYPQMKGVAENGFHNSIMTPIYKSAEITMDFRNVYHSDWEFPDWIPRKDSWHFLSCQEAEPYLPLQPSSPPFSIRREGIKEEAEPCVLNRFQSLPPHPERWDFAFFVGGPVWSMEWCPTPAGSGACQYVAVYCHRGMDDRHSLHVTHSRPALLQIWNLGALNVESGCESLASFSYGLAADEGCIWDMKFCPSGGWELPSTPRKDSQMARLGLLAAAFFQRPC</sequence>
<feature type="region of interest" description="Disordered" evidence="4">
    <location>
        <begin position="164"/>
        <end position="188"/>
    </location>
</feature>
<feature type="compositionally biased region" description="Basic and acidic residues" evidence="4">
    <location>
        <begin position="164"/>
        <end position="179"/>
    </location>
</feature>
<dbReference type="PANTHER" id="PTHR15052">
    <property type="entry name" value="RNA POLYMERASE III TRANSCRIPTION INITIATION FACTOR COMPLEX SUBUNIT"/>
    <property type="match status" value="1"/>
</dbReference>
<evidence type="ECO:0000313" key="5">
    <source>
        <dbReference type="EMBL" id="CAI9590328.1"/>
    </source>
</evidence>
<feature type="compositionally biased region" description="Basic and acidic residues" evidence="4">
    <location>
        <begin position="221"/>
        <end position="231"/>
    </location>
</feature>
<feature type="compositionally biased region" description="Polar residues" evidence="4">
    <location>
        <begin position="54"/>
        <end position="66"/>
    </location>
</feature>
<feature type="compositionally biased region" description="Acidic residues" evidence="4">
    <location>
        <begin position="265"/>
        <end position="283"/>
    </location>
</feature>
<keyword evidence="6" id="KW-1185">Reference proteome</keyword>
<protein>
    <submittedName>
        <fullName evidence="5">Uncharacterized protein</fullName>
    </submittedName>
</protein>
<dbReference type="EMBL" id="CATNWA010016156">
    <property type="protein sequence ID" value="CAI9590328.1"/>
    <property type="molecule type" value="Genomic_DNA"/>
</dbReference>
<reference evidence="5" key="1">
    <citation type="submission" date="2023-05" db="EMBL/GenBank/DDBJ databases">
        <authorList>
            <person name="Stuckert A."/>
        </authorList>
    </citation>
    <scope>NUCLEOTIDE SEQUENCE</scope>
</reference>